<protein>
    <submittedName>
        <fullName evidence="9">Wzz/FepE/Etk N-terminal domain-containing protein</fullName>
    </submittedName>
</protein>
<dbReference type="GO" id="GO:0004713">
    <property type="term" value="F:protein tyrosine kinase activity"/>
    <property type="evidence" value="ECO:0007669"/>
    <property type="project" value="TreeGrafter"/>
</dbReference>
<dbReference type="PANTHER" id="PTHR32309">
    <property type="entry name" value="TYROSINE-PROTEIN KINASE"/>
    <property type="match status" value="1"/>
</dbReference>
<dbReference type="Pfam" id="PF13807">
    <property type="entry name" value="GNVR"/>
    <property type="match status" value="1"/>
</dbReference>
<comment type="subcellular location">
    <subcellularLocation>
        <location evidence="1">Cell membrane</location>
        <topology evidence="1">Multi-pass membrane protein</topology>
    </subcellularLocation>
</comment>
<dbReference type="GO" id="GO:0005886">
    <property type="term" value="C:plasma membrane"/>
    <property type="evidence" value="ECO:0007669"/>
    <property type="project" value="UniProtKB-SubCell"/>
</dbReference>
<evidence type="ECO:0000256" key="4">
    <source>
        <dbReference type="ARBA" id="ARBA00022989"/>
    </source>
</evidence>
<dbReference type="InterPro" id="IPR032807">
    <property type="entry name" value="GNVR"/>
</dbReference>
<evidence type="ECO:0000256" key="3">
    <source>
        <dbReference type="ARBA" id="ARBA00022692"/>
    </source>
</evidence>
<dbReference type="Proteomes" id="UP001139333">
    <property type="component" value="Unassembled WGS sequence"/>
</dbReference>
<evidence type="ECO:0000313" key="10">
    <source>
        <dbReference type="Proteomes" id="UP001139333"/>
    </source>
</evidence>
<name>A0A9X1ZJU5_9GAMM</name>
<dbReference type="InterPro" id="IPR050445">
    <property type="entry name" value="Bact_polysacc_biosynth/exp"/>
</dbReference>
<organism evidence="9 10">
    <name type="scientific">Shewanella gaetbuli</name>
    <dbReference type="NCBI Taxonomy" id="220752"/>
    <lineage>
        <taxon>Bacteria</taxon>
        <taxon>Pseudomonadati</taxon>
        <taxon>Pseudomonadota</taxon>
        <taxon>Gammaproteobacteria</taxon>
        <taxon>Alteromonadales</taxon>
        <taxon>Shewanellaceae</taxon>
        <taxon>Shewanella</taxon>
    </lineage>
</organism>
<evidence type="ECO:0000256" key="6">
    <source>
        <dbReference type="SAM" id="Phobius"/>
    </source>
</evidence>
<evidence type="ECO:0000256" key="5">
    <source>
        <dbReference type="ARBA" id="ARBA00023136"/>
    </source>
</evidence>
<feature type="domain" description="Tyrosine-protein kinase G-rich" evidence="8">
    <location>
        <begin position="274"/>
        <end position="312"/>
    </location>
</feature>
<accession>A0A9X1ZJU5</accession>
<sequence>MFNEIKKVQIGETISNQHPNDEIDLLELFSVIWKGKWIIIIITAFFAAGSVAYAIKQPNIYKSTTLLAPVDSDQSNSRLAALTGQFSGLASGINLCSGSSDKTQVGIEVLKSLQFTSEFVQKHQILPELLAVEHWDLSTNRLKFNKKLYDAKTKKWVRKVTAPFEPEPSMLEAYEEFKRIVNIQTDKENGMILLSVEHKSPFIAKAWTELLIQDINTIMKERDVAEANKSIEFLRAQIQQTNIADIRTILFKLIEEQAKIIMFAKVRDEYIFKTIDPAFIPEVKTRPKRALICVLGTLLGAMLATMLVLIRHFCKQ</sequence>
<keyword evidence="4 6" id="KW-1133">Transmembrane helix</keyword>
<dbReference type="AlphaFoldDB" id="A0A9X1ZJU5"/>
<dbReference type="Pfam" id="PF02706">
    <property type="entry name" value="Wzz"/>
    <property type="match status" value="1"/>
</dbReference>
<feature type="domain" description="Polysaccharide chain length determinant N-terminal" evidence="7">
    <location>
        <begin position="21"/>
        <end position="122"/>
    </location>
</feature>
<evidence type="ECO:0000256" key="1">
    <source>
        <dbReference type="ARBA" id="ARBA00004651"/>
    </source>
</evidence>
<evidence type="ECO:0000256" key="2">
    <source>
        <dbReference type="ARBA" id="ARBA00022475"/>
    </source>
</evidence>
<dbReference type="RefSeq" id="WP_248996293.1">
    <property type="nucleotide sequence ID" value="NZ_JAKIKP010000010.1"/>
</dbReference>
<keyword evidence="10" id="KW-1185">Reference proteome</keyword>
<gene>
    <name evidence="9" type="ORF">L2672_13080</name>
</gene>
<dbReference type="InterPro" id="IPR003856">
    <property type="entry name" value="LPS_length_determ_N"/>
</dbReference>
<keyword evidence="3 6" id="KW-0812">Transmembrane</keyword>
<evidence type="ECO:0000313" key="9">
    <source>
        <dbReference type="EMBL" id="MCL1143619.1"/>
    </source>
</evidence>
<keyword evidence="2" id="KW-1003">Cell membrane</keyword>
<feature type="transmembrane region" description="Helical" evidence="6">
    <location>
        <begin position="37"/>
        <end position="55"/>
    </location>
</feature>
<proteinExistence type="predicted"/>
<keyword evidence="5 6" id="KW-0472">Membrane</keyword>
<dbReference type="EMBL" id="JAKIKP010000010">
    <property type="protein sequence ID" value="MCL1143619.1"/>
    <property type="molecule type" value="Genomic_DNA"/>
</dbReference>
<dbReference type="PANTHER" id="PTHR32309:SF13">
    <property type="entry name" value="FERRIC ENTEROBACTIN TRANSPORT PROTEIN FEPE"/>
    <property type="match status" value="1"/>
</dbReference>
<feature type="transmembrane region" description="Helical" evidence="6">
    <location>
        <begin position="290"/>
        <end position="310"/>
    </location>
</feature>
<evidence type="ECO:0000259" key="8">
    <source>
        <dbReference type="Pfam" id="PF13807"/>
    </source>
</evidence>
<comment type="caution">
    <text evidence="9">The sequence shown here is derived from an EMBL/GenBank/DDBJ whole genome shotgun (WGS) entry which is preliminary data.</text>
</comment>
<reference evidence="9" key="1">
    <citation type="submission" date="2022-01" db="EMBL/GenBank/DDBJ databases">
        <title>Whole genome-based taxonomy of the Shewanellaceae.</title>
        <authorList>
            <person name="Martin-Rodriguez A.J."/>
        </authorList>
    </citation>
    <scope>NUCLEOTIDE SEQUENCE</scope>
    <source>
        <strain evidence="9">DSM 16422</strain>
    </source>
</reference>
<evidence type="ECO:0000259" key="7">
    <source>
        <dbReference type="Pfam" id="PF02706"/>
    </source>
</evidence>